<dbReference type="InterPro" id="IPR006660">
    <property type="entry name" value="Arsenate_reductase-like"/>
</dbReference>
<sequence>MIGKADHLPFLNTRNELYREMNMKTNPPPRAEAIRLMSANPNLIKRPLLVRDGRILFGFDETQWGAF</sequence>
<dbReference type="SUPFAM" id="SSF52833">
    <property type="entry name" value="Thioredoxin-like"/>
    <property type="match status" value="1"/>
</dbReference>
<dbReference type="AlphaFoldDB" id="A0A7S7SKW1"/>
<dbReference type="PANTHER" id="PTHR30041">
    <property type="entry name" value="ARSENATE REDUCTASE"/>
    <property type="match status" value="1"/>
</dbReference>
<evidence type="ECO:0000256" key="1">
    <source>
        <dbReference type="ARBA" id="ARBA00007198"/>
    </source>
</evidence>
<evidence type="ECO:0000313" key="3">
    <source>
        <dbReference type="EMBL" id="QOY87460.1"/>
    </source>
</evidence>
<evidence type="ECO:0008006" key="5">
    <source>
        <dbReference type="Google" id="ProtNLM"/>
    </source>
</evidence>
<name>A0A7S7SKW1_PALFE</name>
<comment type="similarity">
    <text evidence="1 2">Belongs to the ArsC family.</text>
</comment>
<organism evidence="3 4">
    <name type="scientific">Paludibaculum fermentans</name>
    <dbReference type="NCBI Taxonomy" id="1473598"/>
    <lineage>
        <taxon>Bacteria</taxon>
        <taxon>Pseudomonadati</taxon>
        <taxon>Acidobacteriota</taxon>
        <taxon>Terriglobia</taxon>
        <taxon>Bryobacterales</taxon>
        <taxon>Bryobacteraceae</taxon>
        <taxon>Paludibaculum</taxon>
    </lineage>
</organism>
<dbReference type="Pfam" id="PF03960">
    <property type="entry name" value="ArsC"/>
    <property type="match status" value="1"/>
</dbReference>
<keyword evidence="4" id="KW-1185">Reference proteome</keyword>
<protein>
    <recommendedName>
        <fullName evidence="5">Arsenate reductase</fullName>
    </recommendedName>
</protein>
<reference evidence="3 4" key="1">
    <citation type="submission" date="2020-10" db="EMBL/GenBank/DDBJ databases">
        <title>Complete genome sequence of Paludibaculum fermentans P105T, a facultatively anaerobic acidobacterium capable of dissimilatory Fe(III) reduction.</title>
        <authorList>
            <person name="Dedysh S.N."/>
            <person name="Beletsky A.V."/>
            <person name="Kulichevskaya I.S."/>
            <person name="Mardanov A.V."/>
            <person name="Ravin N.V."/>
        </authorList>
    </citation>
    <scope>NUCLEOTIDE SEQUENCE [LARGE SCALE GENOMIC DNA]</scope>
    <source>
        <strain evidence="3 4">P105</strain>
    </source>
</reference>
<evidence type="ECO:0000256" key="2">
    <source>
        <dbReference type="PROSITE-ProRule" id="PRU01282"/>
    </source>
</evidence>
<dbReference type="InterPro" id="IPR036249">
    <property type="entry name" value="Thioredoxin-like_sf"/>
</dbReference>
<evidence type="ECO:0000313" key="4">
    <source>
        <dbReference type="Proteomes" id="UP000593892"/>
    </source>
</evidence>
<dbReference type="Gene3D" id="3.40.30.10">
    <property type="entry name" value="Glutaredoxin"/>
    <property type="match status" value="1"/>
</dbReference>
<dbReference type="KEGG" id="pfer:IRI77_32665"/>
<dbReference type="Proteomes" id="UP000593892">
    <property type="component" value="Chromosome"/>
</dbReference>
<gene>
    <name evidence="3" type="ORF">IRI77_32665</name>
</gene>
<proteinExistence type="inferred from homology"/>
<dbReference type="PROSITE" id="PS51353">
    <property type="entry name" value="ARSC"/>
    <property type="match status" value="1"/>
</dbReference>
<dbReference type="PANTHER" id="PTHR30041:SF8">
    <property type="entry name" value="PROTEIN YFFB"/>
    <property type="match status" value="1"/>
</dbReference>
<dbReference type="EMBL" id="CP063849">
    <property type="protein sequence ID" value="QOY87460.1"/>
    <property type="molecule type" value="Genomic_DNA"/>
</dbReference>
<accession>A0A7S7SKW1</accession>